<feature type="transmembrane region" description="Helical" evidence="9">
    <location>
        <begin position="12"/>
        <end position="30"/>
    </location>
</feature>
<evidence type="ECO:0000313" key="10">
    <source>
        <dbReference type="EMBL" id="VEU34690.1"/>
    </source>
</evidence>
<evidence type="ECO:0000313" key="11">
    <source>
        <dbReference type="Proteomes" id="UP000291116"/>
    </source>
</evidence>
<dbReference type="GO" id="GO:0045047">
    <property type="term" value="P:protein targeting to ER"/>
    <property type="evidence" value="ECO:0007669"/>
    <property type="project" value="TreeGrafter"/>
</dbReference>
<proteinExistence type="inferred from homology"/>
<reference evidence="10 11" key="1">
    <citation type="submission" date="2019-01" db="EMBL/GenBank/DDBJ databases">
        <authorList>
            <person name="Ferrante I. M."/>
        </authorList>
    </citation>
    <scope>NUCLEOTIDE SEQUENCE [LARGE SCALE GENOMIC DNA]</scope>
    <source>
        <strain evidence="10 11">B856</strain>
    </source>
</reference>
<keyword evidence="6 9" id="KW-1133">Transmembrane helix</keyword>
<name>A0A448YY69_9STRA</name>
<keyword evidence="11" id="KW-1185">Reference proteome</keyword>
<dbReference type="AlphaFoldDB" id="A0A448YY69"/>
<dbReference type="PANTHER" id="PTHR13202">
    <property type="entry name" value="MICROSOMAL SIGNAL PEPTIDASE 12 KDA SUBUNIT"/>
    <property type="match status" value="1"/>
</dbReference>
<evidence type="ECO:0000256" key="9">
    <source>
        <dbReference type="SAM" id="Phobius"/>
    </source>
</evidence>
<dbReference type="InterPro" id="IPR009542">
    <property type="entry name" value="Spc1/SPCS1"/>
</dbReference>
<dbReference type="GO" id="GO:0006465">
    <property type="term" value="P:signal peptide processing"/>
    <property type="evidence" value="ECO:0007669"/>
    <property type="project" value="InterPro"/>
</dbReference>
<gene>
    <name evidence="10" type="ORF">PSNMU_V1.4_AUG-EV-PASAV3_0014020</name>
</gene>
<evidence type="ECO:0000256" key="4">
    <source>
        <dbReference type="ARBA" id="ARBA00022692"/>
    </source>
</evidence>
<accession>A0A448YY69</accession>
<evidence type="ECO:0000256" key="2">
    <source>
        <dbReference type="ARBA" id="ARBA00005245"/>
    </source>
</evidence>
<dbReference type="EMBL" id="CAACVS010000036">
    <property type="protein sequence ID" value="VEU34690.1"/>
    <property type="molecule type" value="Genomic_DNA"/>
</dbReference>
<evidence type="ECO:0000256" key="3">
    <source>
        <dbReference type="ARBA" id="ARBA00017059"/>
    </source>
</evidence>
<sequence>MDYEGQRLSELIFYWLIIGFGGVGWVIGYFRQEFFIVFKFWLVGVVLSTVLCVPDWPFYNRHPIKWLDSVPDRRGDSSTNDNDGKKK</sequence>
<dbReference type="OrthoDB" id="263893at2759"/>
<comment type="subcellular location">
    <subcellularLocation>
        <location evidence="1">Endoplasmic reticulum membrane</location>
        <topology evidence="1">Multi-pass membrane protein</topology>
    </subcellularLocation>
</comment>
<evidence type="ECO:0000256" key="8">
    <source>
        <dbReference type="ARBA" id="ARBA00045204"/>
    </source>
</evidence>
<organism evidence="10 11">
    <name type="scientific">Pseudo-nitzschia multistriata</name>
    <dbReference type="NCBI Taxonomy" id="183589"/>
    <lineage>
        <taxon>Eukaryota</taxon>
        <taxon>Sar</taxon>
        <taxon>Stramenopiles</taxon>
        <taxon>Ochrophyta</taxon>
        <taxon>Bacillariophyta</taxon>
        <taxon>Bacillariophyceae</taxon>
        <taxon>Bacillariophycidae</taxon>
        <taxon>Bacillariales</taxon>
        <taxon>Bacillariaceae</taxon>
        <taxon>Pseudo-nitzschia</taxon>
    </lineage>
</organism>
<dbReference type="GO" id="GO:0005787">
    <property type="term" value="C:signal peptidase complex"/>
    <property type="evidence" value="ECO:0007669"/>
    <property type="project" value="InterPro"/>
</dbReference>
<evidence type="ECO:0000256" key="6">
    <source>
        <dbReference type="ARBA" id="ARBA00022989"/>
    </source>
</evidence>
<protein>
    <recommendedName>
        <fullName evidence="3">Signal peptidase complex subunit 1</fullName>
    </recommendedName>
</protein>
<comment type="function">
    <text evidence="8">Component of the signal peptidase complex (SPC) which catalyzes the cleavage of N-terminal signal sequences from nascent proteins as they are translocated into the lumen of the endoplasmic reticulum. Dispensable for SPC enzymatic activity.</text>
</comment>
<dbReference type="PANTHER" id="PTHR13202:SF0">
    <property type="entry name" value="SIGNAL PEPTIDASE COMPLEX SUBUNIT 1"/>
    <property type="match status" value="1"/>
</dbReference>
<comment type="similarity">
    <text evidence="2">Belongs to the SPCS1 family.</text>
</comment>
<evidence type="ECO:0000256" key="1">
    <source>
        <dbReference type="ARBA" id="ARBA00004477"/>
    </source>
</evidence>
<keyword evidence="7 9" id="KW-0472">Membrane</keyword>
<dbReference type="Proteomes" id="UP000291116">
    <property type="component" value="Unassembled WGS sequence"/>
</dbReference>
<dbReference type="Pfam" id="PF06645">
    <property type="entry name" value="SPC12"/>
    <property type="match status" value="1"/>
</dbReference>
<evidence type="ECO:0000256" key="5">
    <source>
        <dbReference type="ARBA" id="ARBA00022824"/>
    </source>
</evidence>
<evidence type="ECO:0000256" key="7">
    <source>
        <dbReference type="ARBA" id="ARBA00023136"/>
    </source>
</evidence>
<keyword evidence="4 9" id="KW-0812">Transmembrane</keyword>
<keyword evidence="5" id="KW-0256">Endoplasmic reticulum</keyword>
<feature type="transmembrane region" description="Helical" evidence="9">
    <location>
        <begin position="36"/>
        <end position="56"/>
    </location>
</feature>